<evidence type="ECO:0000313" key="2">
    <source>
        <dbReference type="EMBL" id="KAG6669797.1"/>
    </source>
</evidence>
<dbReference type="InterPro" id="IPR001619">
    <property type="entry name" value="Sec1-like"/>
</dbReference>
<accession>A0A8T1RRH3</accession>
<dbReference type="Proteomes" id="UP000811609">
    <property type="component" value="Chromosome 1"/>
</dbReference>
<protein>
    <recommendedName>
        <fullName evidence="4">Vacuolar protein-sorting-associated protein 33 homolog</fullName>
    </recommendedName>
</protein>
<sequence>MAQIPNLDNASLNLTSLREQSQKELINILKNIRGKKCLIIDPKLGGSLSSIIQTSLLKEHGVELRHLSAEPIQSDCTKVVFLVRSKIDLMKFICSNVHNDISKGLQREYHVYFVPRRAVVCEKVLEDEKVHQLMTIGEYPLYVVPLDEDVLSFELDLAYKESQVDGDTSSLWHIAKAIHKLEFSFGVIPNVRAKGKASVRVADILNHMQAEEPVNSPDMVVPEINTLILLDREVDMVTPMCSQLTYEGLIDEFLHINNGSVELDASIMGVQQEGKKIKVPLNSSDKLFKEIRDLNFEVVVQILRQKATSMKQDYTEMTTTTQTVSELKDFVKKLNSLPEITRHINLAQHLSTFTSKPSFLGQLDMEHTIVEAQSYDICYEYIEEMIHKQEPLVNVLRLLILFSVTNSGLPKKHFDYLRRELLHSYGFEHMATLNNLEKAGLLKKQETKSNWLTIKRALQLVVDDTDTANPNDIAYVFSGYAPLSIRLIQHAVRSGWRPIEEILKLLPGPHSETKRGRFSSSPSFDTLQGASANIDRAADGRRSLVLVVFIGGVTFAEISALRFLTAQEGMAYDMIIGTTKIVSGHNLAETFVEKLG</sequence>
<evidence type="ECO:0000256" key="1">
    <source>
        <dbReference type="SAM" id="Phobius"/>
    </source>
</evidence>
<organism evidence="2 3">
    <name type="scientific">Carya illinoinensis</name>
    <name type="common">Pecan</name>
    <dbReference type="NCBI Taxonomy" id="32201"/>
    <lineage>
        <taxon>Eukaryota</taxon>
        <taxon>Viridiplantae</taxon>
        <taxon>Streptophyta</taxon>
        <taxon>Embryophyta</taxon>
        <taxon>Tracheophyta</taxon>
        <taxon>Spermatophyta</taxon>
        <taxon>Magnoliopsida</taxon>
        <taxon>eudicotyledons</taxon>
        <taxon>Gunneridae</taxon>
        <taxon>Pentapetalae</taxon>
        <taxon>rosids</taxon>
        <taxon>fabids</taxon>
        <taxon>Fagales</taxon>
        <taxon>Juglandaceae</taxon>
        <taxon>Carya</taxon>
    </lineage>
</organism>
<name>A0A8T1RRH3_CARIL</name>
<gene>
    <name evidence="2" type="ORF">CIPAW_01G268900</name>
</gene>
<keyword evidence="3" id="KW-1185">Reference proteome</keyword>
<dbReference type="EMBL" id="CM031809">
    <property type="protein sequence ID" value="KAG6669797.1"/>
    <property type="molecule type" value="Genomic_DNA"/>
</dbReference>
<feature type="transmembrane region" description="Helical" evidence="1">
    <location>
        <begin position="544"/>
        <end position="564"/>
    </location>
</feature>
<dbReference type="PIRSF" id="PIRSF005715">
    <property type="entry name" value="VPS45_Sec1"/>
    <property type="match status" value="1"/>
</dbReference>
<proteinExistence type="predicted"/>
<reference evidence="2" key="1">
    <citation type="submission" date="2020-12" db="EMBL/GenBank/DDBJ databases">
        <title>WGS assembly of Carya illinoinensis cv. Pawnee.</title>
        <authorList>
            <person name="Platts A."/>
            <person name="Shu S."/>
            <person name="Wright S."/>
            <person name="Barry K."/>
            <person name="Edger P."/>
            <person name="Pires J.C."/>
            <person name="Schmutz J."/>
        </authorList>
    </citation>
    <scope>NUCLEOTIDE SEQUENCE</scope>
    <source>
        <tissue evidence="2">Leaf</tissue>
    </source>
</reference>
<evidence type="ECO:0008006" key="4">
    <source>
        <dbReference type="Google" id="ProtNLM"/>
    </source>
</evidence>
<comment type="caution">
    <text evidence="2">The sequence shown here is derived from an EMBL/GenBank/DDBJ whole genome shotgun (WGS) entry which is preliminary data.</text>
</comment>
<dbReference type="Pfam" id="PF00995">
    <property type="entry name" value="Sec1"/>
    <property type="match status" value="1"/>
</dbReference>
<dbReference type="PANTHER" id="PTHR11679">
    <property type="entry name" value="VESICLE PROTEIN SORTING-ASSOCIATED"/>
    <property type="match status" value="1"/>
</dbReference>
<keyword evidence="1" id="KW-0812">Transmembrane</keyword>
<keyword evidence="1" id="KW-1133">Transmembrane helix</keyword>
<dbReference type="AlphaFoldDB" id="A0A8T1RRH3"/>
<dbReference type="GO" id="GO:0016192">
    <property type="term" value="P:vesicle-mediated transport"/>
    <property type="evidence" value="ECO:0007669"/>
    <property type="project" value="InterPro"/>
</dbReference>
<evidence type="ECO:0000313" key="3">
    <source>
        <dbReference type="Proteomes" id="UP000811609"/>
    </source>
</evidence>
<dbReference type="FunFam" id="3.40.50.1910:FF:000005">
    <property type="entry name" value="vacuolar protein sorting-associated protein 33A isoform X1"/>
    <property type="match status" value="1"/>
</dbReference>
<keyword evidence="1" id="KW-0472">Membrane</keyword>